<dbReference type="PANTHER" id="PTHR30622:SF3">
    <property type="entry name" value="UNDECAPRENYL-DIPHOSPHATASE"/>
    <property type="match status" value="1"/>
</dbReference>
<dbReference type="GO" id="GO:0008360">
    <property type="term" value="P:regulation of cell shape"/>
    <property type="evidence" value="ECO:0007669"/>
    <property type="project" value="UniProtKB-KW"/>
</dbReference>
<evidence type="ECO:0000256" key="11">
    <source>
        <dbReference type="ARBA" id="ARBA00032707"/>
    </source>
</evidence>
<feature type="transmembrane region" description="Helical" evidence="14">
    <location>
        <begin position="6"/>
        <end position="33"/>
    </location>
</feature>
<reference evidence="15 16" key="1">
    <citation type="submission" date="2019-07" db="EMBL/GenBank/DDBJ databases">
        <title>Whole genome shotgun sequence of Adhaeribacter aerolatus NBRC 106133.</title>
        <authorList>
            <person name="Hosoyama A."/>
            <person name="Uohara A."/>
            <person name="Ohji S."/>
            <person name="Ichikawa N."/>
        </authorList>
    </citation>
    <scope>NUCLEOTIDE SEQUENCE [LARGE SCALE GENOMIC DNA]</scope>
    <source>
        <strain evidence="15 16">NBRC 106133</strain>
    </source>
</reference>
<keyword evidence="7 14" id="KW-0378">Hydrolase</keyword>
<dbReference type="OrthoDB" id="9808289at2"/>
<evidence type="ECO:0000256" key="7">
    <source>
        <dbReference type="ARBA" id="ARBA00022801"/>
    </source>
</evidence>
<evidence type="ECO:0000256" key="3">
    <source>
        <dbReference type="ARBA" id="ARBA00012374"/>
    </source>
</evidence>
<keyword evidence="14" id="KW-0961">Cell wall biogenesis/degradation</keyword>
<evidence type="ECO:0000256" key="1">
    <source>
        <dbReference type="ARBA" id="ARBA00004651"/>
    </source>
</evidence>
<dbReference type="PANTHER" id="PTHR30622">
    <property type="entry name" value="UNDECAPRENYL-DIPHOSPHATASE"/>
    <property type="match status" value="1"/>
</dbReference>
<keyword evidence="14" id="KW-0133">Cell shape</keyword>
<evidence type="ECO:0000313" key="15">
    <source>
        <dbReference type="EMBL" id="GEO06758.1"/>
    </source>
</evidence>
<keyword evidence="14" id="KW-0573">Peptidoglycan synthesis</keyword>
<accession>A0A512B474</accession>
<dbReference type="Pfam" id="PF02673">
    <property type="entry name" value="BacA"/>
    <property type="match status" value="1"/>
</dbReference>
<evidence type="ECO:0000256" key="13">
    <source>
        <dbReference type="ARBA" id="ARBA00047594"/>
    </source>
</evidence>
<dbReference type="EC" id="3.6.1.27" evidence="3 14"/>
<comment type="subcellular location">
    <subcellularLocation>
        <location evidence="1 14">Cell membrane</location>
        <topology evidence="1 14">Multi-pass membrane protein</topology>
    </subcellularLocation>
</comment>
<comment type="catalytic activity">
    <reaction evidence="13 14">
        <text>di-trans,octa-cis-undecaprenyl diphosphate + H2O = di-trans,octa-cis-undecaprenyl phosphate + phosphate + H(+)</text>
        <dbReference type="Rhea" id="RHEA:28094"/>
        <dbReference type="ChEBI" id="CHEBI:15377"/>
        <dbReference type="ChEBI" id="CHEBI:15378"/>
        <dbReference type="ChEBI" id="CHEBI:43474"/>
        <dbReference type="ChEBI" id="CHEBI:58405"/>
        <dbReference type="ChEBI" id="CHEBI:60392"/>
        <dbReference type="EC" id="3.6.1.27"/>
    </reaction>
</comment>
<dbReference type="EMBL" id="BJYS01000044">
    <property type="protein sequence ID" value="GEO06758.1"/>
    <property type="molecule type" value="Genomic_DNA"/>
</dbReference>
<keyword evidence="5 14" id="KW-1003">Cell membrane</keyword>
<dbReference type="InterPro" id="IPR003824">
    <property type="entry name" value="UppP"/>
</dbReference>
<dbReference type="Proteomes" id="UP000321532">
    <property type="component" value="Unassembled WGS sequence"/>
</dbReference>
<comment type="similarity">
    <text evidence="2 14">Belongs to the UppP family.</text>
</comment>
<dbReference type="GO" id="GO:0005886">
    <property type="term" value="C:plasma membrane"/>
    <property type="evidence" value="ECO:0007669"/>
    <property type="project" value="UniProtKB-SubCell"/>
</dbReference>
<evidence type="ECO:0000256" key="10">
    <source>
        <dbReference type="ARBA" id="ARBA00023251"/>
    </source>
</evidence>
<feature type="transmembrane region" description="Helical" evidence="14">
    <location>
        <begin position="225"/>
        <end position="245"/>
    </location>
</feature>
<dbReference type="RefSeq" id="WP_146903476.1">
    <property type="nucleotide sequence ID" value="NZ_BJYS01000044.1"/>
</dbReference>
<dbReference type="GO" id="GO:0071555">
    <property type="term" value="P:cell wall organization"/>
    <property type="evidence" value="ECO:0007669"/>
    <property type="project" value="UniProtKB-KW"/>
</dbReference>
<keyword evidence="6 14" id="KW-0812">Transmembrane</keyword>
<organism evidence="15 16">
    <name type="scientific">Adhaeribacter aerolatus</name>
    <dbReference type="NCBI Taxonomy" id="670289"/>
    <lineage>
        <taxon>Bacteria</taxon>
        <taxon>Pseudomonadati</taxon>
        <taxon>Bacteroidota</taxon>
        <taxon>Cytophagia</taxon>
        <taxon>Cytophagales</taxon>
        <taxon>Hymenobacteraceae</taxon>
        <taxon>Adhaeribacter</taxon>
    </lineage>
</organism>
<evidence type="ECO:0000256" key="12">
    <source>
        <dbReference type="ARBA" id="ARBA00032932"/>
    </source>
</evidence>
<evidence type="ECO:0000256" key="6">
    <source>
        <dbReference type="ARBA" id="ARBA00022692"/>
    </source>
</evidence>
<keyword evidence="16" id="KW-1185">Reference proteome</keyword>
<keyword evidence="10 14" id="KW-0046">Antibiotic resistance</keyword>
<feature type="transmembrane region" description="Helical" evidence="14">
    <location>
        <begin position="173"/>
        <end position="191"/>
    </location>
</feature>
<evidence type="ECO:0000256" key="9">
    <source>
        <dbReference type="ARBA" id="ARBA00023136"/>
    </source>
</evidence>
<sequence>MTWWHAFVLAIVEGLTEFLPVSSTGHMIIASSLMGISKLEYTKMFTVNIQFGAILSVLVLYWKRFFQSFAFYKKLLIACIPALLIGFLLSSIIDQMLESVLTVAISLVVGGVILLFVDDWFKNDPTHSTPSTKQAFIIGLAQCIAMIPGVSRSAASIIGGLAQGISRKASAEFSFFLAIPTMLAAASYKFITDFLHLDIKDDLLKFNRPKIEAALSQLTVEDLKVLLFGNAVAFVVAMLAIKFFIGFLTKYGFKVFGYYRIIVGVLILVLLAMGVKLEVV</sequence>
<evidence type="ECO:0000256" key="14">
    <source>
        <dbReference type="HAMAP-Rule" id="MF_01006"/>
    </source>
</evidence>
<evidence type="ECO:0000256" key="2">
    <source>
        <dbReference type="ARBA" id="ARBA00010621"/>
    </source>
</evidence>
<comment type="miscellaneous">
    <text evidence="14">Bacitracin is thought to be involved in the inhibition of peptidoglycan synthesis by sequestering undecaprenyl diphosphate, thereby reducing the pool of lipid carrier available.</text>
</comment>
<comment type="caution">
    <text evidence="15">The sequence shown here is derived from an EMBL/GenBank/DDBJ whole genome shotgun (WGS) entry which is preliminary data.</text>
</comment>
<evidence type="ECO:0000256" key="5">
    <source>
        <dbReference type="ARBA" id="ARBA00022475"/>
    </source>
</evidence>
<evidence type="ECO:0000256" key="8">
    <source>
        <dbReference type="ARBA" id="ARBA00022989"/>
    </source>
</evidence>
<feature type="transmembrane region" description="Helical" evidence="14">
    <location>
        <begin position="45"/>
        <end position="63"/>
    </location>
</feature>
<dbReference type="GO" id="GO:0050380">
    <property type="term" value="F:undecaprenyl-diphosphatase activity"/>
    <property type="evidence" value="ECO:0007669"/>
    <property type="project" value="UniProtKB-UniRule"/>
</dbReference>
<dbReference type="GO" id="GO:0009252">
    <property type="term" value="P:peptidoglycan biosynthetic process"/>
    <property type="evidence" value="ECO:0007669"/>
    <property type="project" value="UniProtKB-KW"/>
</dbReference>
<feature type="transmembrane region" description="Helical" evidence="14">
    <location>
        <begin position="75"/>
        <end position="93"/>
    </location>
</feature>
<keyword evidence="8 14" id="KW-1133">Transmembrane helix</keyword>
<feature type="transmembrane region" description="Helical" evidence="14">
    <location>
        <begin position="100"/>
        <end position="117"/>
    </location>
</feature>
<name>A0A512B474_9BACT</name>
<evidence type="ECO:0000256" key="4">
    <source>
        <dbReference type="ARBA" id="ARBA00021581"/>
    </source>
</evidence>
<proteinExistence type="inferred from homology"/>
<dbReference type="AlphaFoldDB" id="A0A512B474"/>
<dbReference type="HAMAP" id="MF_01006">
    <property type="entry name" value="Undec_diphosphatase"/>
    <property type="match status" value="1"/>
</dbReference>
<comment type="function">
    <text evidence="14">Catalyzes the dephosphorylation of undecaprenyl diphosphate (UPP). Confers resistance to bacitracin.</text>
</comment>
<feature type="transmembrane region" description="Helical" evidence="14">
    <location>
        <begin position="257"/>
        <end position="275"/>
    </location>
</feature>
<keyword evidence="9 14" id="KW-0472">Membrane</keyword>
<dbReference type="GO" id="GO:0046677">
    <property type="term" value="P:response to antibiotic"/>
    <property type="evidence" value="ECO:0007669"/>
    <property type="project" value="UniProtKB-UniRule"/>
</dbReference>
<evidence type="ECO:0000313" key="16">
    <source>
        <dbReference type="Proteomes" id="UP000321532"/>
    </source>
</evidence>
<protein>
    <recommendedName>
        <fullName evidence="4 14">Undecaprenyl-diphosphatase</fullName>
        <ecNumber evidence="3 14">3.6.1.27</ecNumber>
    </recommendedName>
    <alternativeName>
        <fullName evidence="12 14">Bacitracin resistance protein</fullName>
    </alternativeName>
    <alternativeName>
        <fullName evidence="11 14">Undecaprenyl pyrophosphate phosphatase</fullName>
    </alternativeName>
</protein>
<gene>
    <name evidence="14 15" type="primary">uppP</name>
    <name evidence="15" type="ORF">AAE02nite_44220</name>
</gene>